<protein>
    <recommendedName>
        <fullName evidence="4">Secreted protein</fullName>
    </recommendedName>
</protein>
<sequence>MSLSSHFKVLLVTITAVTQHWSEDGGLGPITSLPVTSGHPIMLKEGRASIQRGSGGRDRWNASHRLRTRKEGVVTLRCNALRLGNFAVRKIDSDKVQVPVI</sequence>
<evidence type="ECO:0000313" key="2">
    <source>
        <dbReference type="EMBL" id="GBN21667.1"/>
    </source>
</evidence>
<feature type="chain" id="PRO_5021287396" description="Secreted protein" evidence="1">
    <location>
        <begin position="23"/>
        <end position="101"/>
    </location>
</feature>
<name>A0A4Y2M7N8_ARAVE</name>
<dbReference type="AlphaFoldDB" id="A0A4Y2M7N8"/>
<dbReference type="Proteomes" id="UP000499080">
    <property type="component" value="Unassembled WGS sequence"/>
</dbReference>
<reference evidence="2 3" key="1">
    <citation type="journal article" date="2019" name="Sci. Rep.">
        <title>Orb-weaving spider Araneus ventricosus genome elucidates the spidroin gene catalogue.</title>
        <authorList>
            <person name="Kono N."/>
            <person name="Nakamura H."/>
            <person name="Ohtoshi R."/>
            <person name="Moran D.A.P."/>
            <person name="Shinohara A."/>
            <person name="Yoshida Y."/>
            <person name="Fujiwara M."/>
            <person name="Mori M."/>
            <person name="Tomita M."/>
            <person name="Arakawa K."/>
        </authorList>
    </citation>
    <scope>NUCLEOTIDE SEQUENCE [LARGE SCALE GENOMIC DNA]</scope>
</reference>
<feature type="signal peptide" evidence="1">
    <location>
        <begin position="1"/>
        <end position="22"/>
    </location>
</feature>
<evidence type="ECO:0008006" key="4">
    <source>
        <dbReference type="Google" id="ProtNLM"/>
    </source>
</evidence>
<gene>
    <name evidence="2" type="ORF">AVEN_55719_1</name>
</gene>
<evidence type="ECO:0000256" key="1">
    <source>
        <dbReference type="SAM" id="SignalP"/>
    </source>
</evidence>
<evidence type="ECO:0000313" key="3">
    <source>
        <dbReference type="Proteomes" id="UP000499080"/>
    </source>
</evidence>
<dbReference type="EMBL" id="BGPR01006764">
    <property type="protein sequence ID" value="GBN21667.1"/>
    <property type="molecule type" value="Genomic_DNA"/>
</dbReference>
<keyword evidence="3" id="KW-1185">Reference proteome</keyword>
<organism evidence="2 3">
    <name type="scientific">Araneus ventricosus</name>
    <name type="common">Orbweaver spider</name>
    <name type="synonym">Epeira ventricosa</name>
    <dbReference type="NCBI Taxonomy" id="182803"/>
    <lineage>
        <taxon>Eukaryota</taxon>
        <taxon>Metazoa</taxon>
        <taxon>Ecdysozoa</taxon>
        <taxon>Arthropoda</taxon>
        <taxon>Chelicerata</taxon>
        <taxon>Arachnida</taxon>
        <taxon>Araneae</taxon>
        <taxon>Araneomorphae</taxon>
        <taxon>Entelegynae</taxon>
        <taxon>Araneoidea</taxon>
        <taxon>Araneidae</taxon>
        <taxon>Araneus</taxon>
    </lineage>
</organism>
<proteinExistence type="predicted"/>
<comment type="caution">
    <text evidence="2">The sequence shown here is derived from an EMBL/GenBank/DDBJ whole genome shotgun (WGS) entry which is preliminary data.</text>
</comment>
<accession>A0A4Y2M7N8</accession>
<keyword evidence="1" id="KW-0732">Signal</keyword>